<protein>
    <submittedName>
        <fullName evidence="1">Uncharacterized protein</fullName>
    </submittedName>
</protein>
<gene>
    <name evidence="1" type="ORF">GCM10010954_24000</name>
</gene>
<dbReference type="AlphaFoldDB" id="A0A917B6U1"/>
<reference evidence="1" key="1">
    <citation type="journal article" date="2014" name="Int. J. Syst. Evol. Microbiol.">
        <title>Complete genome sequence of Corynebacterium casei LMG S-19264T (=DSM 44701T), isolated from a smear-ripened cheese.</title>
        <authorList>
            <consortium name="US DOE Joint Genome Institute (JGI-PGF)"/>
            <person name="Walter F."/>
            <person name="Albersmeier A."/>
            <person name="Kalinowski J."/>
            <person name="Ruckert C."/>
        </authorList>
    </citation>
    <scope>NUCLEOTIDE SEQUENCE</scope>
    <source>
        <strain evidence="1">CGMCC 1.12153</strain>
    </source>
</reference>
<dbReference type="Proteomes" id="UP000660110">
    <property type="component" value="Unassembled WGS sequence"/>
</dbReference>
<dbReference type="RefSeq" id="WP_188377762.1">
    <property type="nucleotide sequence ID" value="NZ_BMEL01000003.1"/>
</dbReference>
<dbReference type="EMBL" id="BMEL01000003">
    <property type="protein sequence ID" value="GGF24323.1"/>
    <property type="molecule type" value="Genomic_DNA"/>
</dbReference>
<organism evidence="1 2">
    <name type="scientific">Halobacillus andaensis</name>
    <dbReference type="NCBI Taxonomy" id="1176239"/>
    <lineage>
        <taxon>Bacteria</taxon>
        <taxon>Bacillati</taxon>
        <taxon>Bacillota</taxon>
        <taxon>Bacilli</taxon>
        <taxon>Bacillales</taxon>
        <taxon>Bacillaceae</taxon>
        <taxon>Halobacillus</taxon>
    </lineage>
</organism>
<reference evidence="1" key="2">
    <citation type="submission" date="2020-09" db="EMBL/GenBank/DDBJ databases">
        <authorList>
            <person name="Sun Q."/>
            <person name="Zhou Y."/>
        </authorList>
    </citation>
    <scope>NUCLEOTIDE SEQUENCE</scope>
    <source>
        <strain evidence="1">CGMCC 1.12153</strain>
    </source>
</reference>
<name>A0A917B6U1_HALAA</name>
<comment type="caution">
    <text evidence="1">The sequence shown here is derived from an EMBL/GenBank/DDBJ whole genome shotgun (WGS) entry which is preliminary data.</text>
</comment>
<evidence type="ECO:0000313" key="2">
    <source>
        <dbReference type="Proteomes" id="UP000660110"/>
    </source>
</evidence>
<keyword evidence="2" id="KW-1185">Reference proteome</keyword>
<proteinExistence type="predicted"/>
<evidence type="ECO:0000313" key="1">
    <source>
        <dbReference type="EMBL" id="GGF24323.1"/>
    </source>
</evidence>
<sequence>MRKLHCEALIEDLEEMIPEIKNKTDLHVQSSEPEVIIPRVKSFFEHNRSVLEYCANDVFELLVSKENRTKKLKSRYKNVYFPYGETKEIFERNFNNNLPGLSQQNHSIYKLISGLQDFNRRDDKKFLNYMCRVTNKNKHDQLSTQERRSEKTVNIGNFISSTNSNVTISGGTYNGLPMGDFKITTDGEIIGKINLQLLKETVIIENGFLIFKDSGKKVLPFLELCKEEVKSFYIELYKLLNDAVEKN</sequence>
<accession>A0A917B6U1</accession>